<comment type="similarity">
    <text evidence="1">Belongs to the FAH family.</text>
</comment>
<dbReference type="InterPro" id="IPR036663">
    <property type="entry name" value="Fumarylacetoacetase_C_sf"/>
</dbReference>
<evidence type="ECO:0000256" key="9">
    <source>
        <dbReference type="ARBA" id="ARBA00044973"/>
    </source>
</evidence>
<evidence type="ECO:0000256" key="13">
    <source>
        <dbReference type="ARBA" id="ARBA00047973"/>
    </source>
</evidence>
<evidence type="ECO:0000256" key="3">
    <source>
        <dbReference type="ARBA" id="ARBA00022723"/>
    </source>
</evidence>
<protein>
    <recommendedName>
        <fullName evidence="10">Oxaloacetate tautomerase FAHD1, mitochondrial</fullName>
        <ecNumber evidence="5">3.7.1.5</ecNumber>
        <ecNumber evidence="2">4.1.1.112</ecNumber>
        <ecNumber evidence="9">5.3.2.2</ecNumber>
    </recommendedName>
    <alternativeName>
        <fullName evidence="7">Acylpyruvase FAHD1</fullName>
    </alternativeName>
    <alternativeName>
        <fullName evidence="6">Fumarylacetoacetate hydrolase domain-containing protein 1</fullName>
    </alternativeName>
    <alternativeName>
        <fullName evidence="4">Oxaloacetate decarboxylase</fullName>
    </alternativeName>
</protein>
<dbReference type="FunFam" id="3.90.850.10:FF:000003">
    <property type="entry name" value="Fumarylacetoacetate hydrolase domain-containing 1"/>
    <property type="match status" value="1"/>
</dbReference>
<evidence type="ECO:0000256" key="4">
    <source>
        <dbReference type="ARBA" id="ARBA00032305"/>
    </source>
</evidence>
<keyword evidence="17" id="KW-1185">Reference proteome</keyword>
<dbReference type="GO" id="GO:0008948">
    <property type="term" value="F:oxaloacetate decarboxylase activity"/>
    <property type="evidence" value="ECO:0007669"/>
    <property type="project" value="UniProtKB-EC"/>
</dbReference>
<comment type="caution">
    <text evidence="16">The sequence shown here is derived from an EMBL/GenBank/DDBJ whole genome shotgun (WGS) entry which is preliminary data.</text>
</comment>
<evidence type="ECO:0000256" key="11">
    <source>
        <dbReference type="ARBA" id="ARBA00047858"/>
    </source>
</evidence>
<dbReference type="AlphaFoldDB" id="A0A2A2JFS6"/>
<evidence type="ECO:0000313" key="16">
    <source>
        <dbReference type="EMBL" id="PAV60583.1"/>
    </source>
</evidence>
<comment type="catalytic activity">
    <reaction evidence="14">
        <text>acetylpyruvate + H2O = acetate + pyruvate + H(+)</text>
        <dbReference type="Rhea" id="RHEA:16097"/>
        <dbReference type="ChEBI" id="CHEBI:15360"/>
        <dbReference type="ChEBI" id="CHEBI:15361"/>
        <dbReference type="ChEBI" id="CHEBI:15377"/>
        <dbReference type="ChEBI" id="CHEBI:15378"/>
        <dbReference type="ChEBI" id="CHEBI:30089"/>
    </reaction>
</comment>
<gene>
    <name evidence="16" type="ORF">WR25_14056</name>
</gene>
<evidence type="ECO:0000256" key="12">
    <source>
        <dbReference type="ARBA" id="ARBA00047963"/>
    </source>
</evidence>
<dbReference type="Proteomes" id="UP000218231">
    <property type="component" value="Unassembled WGS sequence"/>
</dbReference>
<dbReference type="PANTHER" id="PTHR11820:SF7">
    <property type="entry name" value="ACYLPYRUVASE FAHD1, MITOCHONDRIAL"/>
    <property type="match status" value="1"/>
</dbReference>
<dbReference type="PANTHER" id="PTHR11820">
    <property type="entry name" value="ACYLPYRUVASE"/>
    <property type="match status" value="1"/>
</dbReference>
<dbReference type="GO" id="GO:0018773">
    <property type="term" value="F:acetylpyruvate hydrolase activity"/>
    <property type="evidence" value="ECO:0007669"/>
    <property type="project" value="TreeGrafter"/>
</dbReference>
<keyword evidence="3" id="KW-0479">Metal-binding</keyword>
<dbReference type="OrthoDB" id="411064at2759"/>
<dbReference type="GO" id="GO:0019752">
    <property type="term" value="P:carboxylic acid metabolic process"/>
    <property type="evidence" value="ECO:0007669"/>
    <property type="project" value="UniProtKB-ARBA"/>
</dbReference>
<evidence type="ECO:0000256" key="6">
    <source>
        <dbReference type="ARBA" id="ARBA00042340"/>
    </source>
</evidence>
<dbReference type="Pfam" id="PF01557">
    <property type="entry name" value="FAA_hydrolase"/>
    <property type="match status" value="1"/>
</dbReference>
<dbReference type="STRING" id="2018661.A0A2A2JFS6"/>
<dbReference type="InterPro" id="IPR011234">
    <property type="entry name" value="Fumarylacetoacetase-like_C"/>
</dbReference>
<name>A0A2A2JFS6_9BILA</name>
<comment type="catalytic activity">
    <reaction evidence="8">
        <text>oxaloacetate = enol-oxaloacetate</text>
        <dbReference type="Rhea" id="RHEA:16021"/>
        <dbReference type="ChEBI" id="CHEBI:16452"/>
        <dbReference type="ChEBI" id="CHEBI:17479"/>
        <dbReference type="EC" id="5.3.2.2"/>
    </reaction>
    <physiologicalReaction direction="right-to-left" evidence="8">
        <dbReference type="Rhea" id="RHEA:16023"/>
    </physiologicalReaction>
</comment>
<feature type="domain" description="Fumarylacetoacetase-like C-terminal" evidence="15">
    <location>
        <begin position="11"/>
        <end position="203"/>
    </location>
</feature>
<accession>A0A2A2JFS6</accession>
<evidence type="ECO:0000313" key="17">
    <source>
        <dbReference type="Proteomes" id="UP000218231"/>
    </source>
</evidence>
<reference evidence="16 17" key="1">
    <citation type="journal article" date="2017" name="Curr. Biol.">
        <title>Genome architecture and evolution of a unichromosomal asexual nematode.</title>
        <authorList>
            <person name="Fradin H."/>
            <person name="Zegar C."/>
            <person name="Gutwein M."/>
            <person name="Lucas J."/>
            <person name="Kovtun M."/>
            <person name="Corcoran D."/>
            <person name="Baugh L.R."/>
            <person name="Kiontke K."/>
            <person name="Gunsalus K."/>
            <person name="Fitch D.H."/>
            <person name="Piano F."/>
        </authorList>
    </citation>
    <scope>NUCLEOTIDE SEQUENCE [LARGE SCALE GENOMIC DNA]</scope>
    <source>
        <strain evidence="16">PF1309</strain>
    </source>
</reference>
<comment type="catalytic activity">
    <reaction evidence="13">
        <text>oxaloacetate + H(+) = pyruvate + CO2</text>
        <dbReference type="Rhea" id="RHEA:15641"/>
        <dbReference type="ChEBI" id="CHEBI:15361"/>
        <dbReference type="ChEBI" id="CHEBI:15378"/>
        <dbReference type="ChEBI" id="CHEBI:16452"/>
        <dbReference type="ChEBI" id="CHEBI:16526"/>
        <dbReference type="EC" id="4.1.1.112"/>
    </reaction>
</comment>
<dbReference type="EMBL" id="LIAE01010460">
    <property type="protein sequence ID" value="PAV60583.1"/>
    <property type="molecule type" value="Genomic_DNA"/>
</dbReference>
<evidence type="ECO:0000256" key="5">
    <source>
        <dbReference type="ARBA" id="ARBA00039040"/>
    </source>
</evidence>
<dbReference type="SUPFAM" id="SSF56529">
    <property type="entry name" value="FAH"/>
    <property type="match status" value="1"/>
</dbReference>
<dbReference type="GO" id="GO:0005739">
    <property type="term" value="C:mitochondrion"/>
    <property type="evidence" value="ECO:0007669"/>
    <property type="project" value="TreeGrafter"/>
</dbReference>
<evidence type="ECO:0000256" key="14">
    <source>
        <dbReference type="ARBA" id="ARBA00048846"/>
    </source>
</evidence>
<comment type="catalytic activity">
    <reaction evidence="12">
        <text>3-fumarylpyruvate + H2O = fumarate + pyruvate + H(+)</text>
        <dbReference type="Rhea" id="RHEA:26168"/>
        <dbReference type="ChEBI" id="CHEBI:15361"/>
        <dbReference type="ChEBI" id="CHEBI:15377"/>
        <dbReference type="ChEBI" id="CHEBI:15378"/>
        <dbReference type="ChEBI" id="CHEBI:16854"/>
        <dbReference type="ChEBI" id="CHEBI:29806"/>
    </reaction>
</comment>
<dbReference type="EC" id="3.7.1.5" evidence="5"/>
<evidence type="ECO:0000256" key="10">
    <source>
        <dbReference type="ARBA" id="ARBA00044980"/>
    </source>
</evidence>
<dbReference type="GO" id="GO:0047621">
    <property type="term" value="F:acylpyruvate hydrolase activity"/>
    <property type="evidence" value="ECO:0007669"/>
    <property type="project" value="UniProtKB-EC"/>
</dbReference>
<comment type="catalytic activity">
    <reaction evidence="11">
        <text>a 3-acylpyruvate + H2O = a carboxylate + pyruvate + H(+)</text>
        <dbReference type="Rhea" id="RHEA:19009"/>
        <dbReference type="ChEBI" id="CHEBI:15361"/>
        <dbReference type="ChEBI" id="CHEBI:15377"/>
        <dbReference type="ChEBI" id="CHEBI:15378"/>
        <dbReference type="ChEBI" id="CHEBI:29067"/>
        <dbReference type="ChEBI" id="CHEBI:57278"/>
        <dbReference type="EC" id="3.7.1.5"/>
    </reaction>
</comment>
<evidence type="ECO:0000256" key="1">
    <source>
        <dbReference type="ARBA" id="ARBA00010211"/>
    </source>
</evidence>
<evidence type="ECO:0000256" key="2">
    <source>
        <dbReference type="ARBA" id="ARBA00012947"/>
    </source>
</evidence>
<dbReference type="EC" id="4.1.1.112" evidence="2"/>
<dbReference type="GO" id="GO:0050163">
    <property type="term" value="F:oxaloacetate tautomerase activity"/>
    <property type="evidence" value="ECO:0007669"/>
    <property type="project" value="UniProtKB-EC"/>
</dbReference>
<evidence type="ECO:0000259" key="15">
    <source>
        <dbReference type="Pfam" id="PF01557"/>
    </source>
</evidence>
<proteinExistence type="inferred from homology"/>
<organism evidence="16 17">
    <name type="scientific">Diploscapter pachys</name>
    <dbReference type="NCBI Taxonomy" id="2018661"/>
    <lineage>
        <taxon>Eukaryota</taxon>
        <taxon>Metazoa</taxon>
        <taxon>Ecdysozoa</taxon>
        <taxon>Nematoda</taxon>
        <taxon>Chromadorea</taxon>
        <taxon>Rhabditida</taxon>
        <taxon>Rhabditina</taxon>
        <taxon>Rhabditomorpha</taxon>
        <taxon>Rhabditoidea</taxon>
        <taxon>Rhabditidae</taxon>
        <taxon>Diploscapter</taxon>
    </lineage>
</organism>
<evidence type="ECO:0000256" key="8">
    <source>
        <dbReference type="ARBA" id="ARBA00044911"/>
    </source>
</evidence>
<dbReference type="Gene3D" id="3.90.850.10">
    <property type="entry name" value="Fumarylacetoacetase-like, C-terminal domain"/>
    <property type="match status" value="1"/>
</dbReference>
<dbReference type="EC" id="5.3.2.2" evidence="9"/>
<sequence length="212" mass="23026">MSISNLRLAKKIVCIGRNYVDHAKELGNAVPGKPILFMKASTALISEGEPIVTPPGCTNLHQEVELAVVIGKLAKNIQKSEAMKYVAGYTVALDMTARDFQDEAKKAGCPWFLAKSFDASCPIASFIPADQIPNPHDVELFCKINGVDKQRARTDLMIFDVPSIIEFTTKFVTLEPGDLLLTGTPAGVCKVNPGDEIEFGITDKISAKFNVK</sequence>
<evidence type="ECO:0000256" key="7">
    <source>
        <dbReference type="ARBA" id="ARBA00044830"/>
    </source>
</evidence>
<dbReference type="GO" id="GO:0046872">
    <property type="term" value="F:metal ion binding"/>
    <property type="evidence" value="ECO:0007669"/>
    <property type="project" value="UniProtKB-KW"/>
</dbReference>